<dbReference type="Pfam" id="PF20143">
    <property type="entry name" value="NAD_kinase_C"/>
    <property type="match status" value="1"/>
</dbReference>
<dbReference type="EMBL" id="BMHA01000001">
    <property type="protein sequence ID" value="GGI02528.1"/>
    <property type="molecule type" value="Genomic_DNA"/>
</dbReference>
<dbReference type="InterPro" id="IPR002504">
    <property type="entry name" value="NADK"/>
</dbReference>
<dbReference type="PANTHER" id="PTHR20275:SF0">
    <property type="entry name" value="NAD KINASE"/>
    <property type="match status" value="1"/>
</dbReference>
<dbReference type="PANTHER" id="PTHR20275">
    <property type="entry name" value="NAD KINASE"/>
    <property type="match status" value="1"/>
</dbReference>
<feature type="binding site" evidence="6">
    <location>
        <position position="164"/>
    </location>
    <ligand>
        <name>NAD(+)</name>
        <dbReference type="ChEBI" id="CHEBI:57540"/>
    </ligand>
</feature>
<dbReference type="AlphaFoldDB" id="A0A8J3A4P4"/>
<evidence type="ECO:0000256" key="5">
    <source>
        <dbReference type="ARBA" id="ARBA00047925"/>
    </source>
</evidence>
<reference evidence="7" key="1">
    <citation type="journal article" date="2014" name="Int. J. Syst. Evol. Microbiol.">
        <title>Complete genome sequence of Corynebacterium casei LMG S-19264T (=DSM 44701T), isolated from a smear-ripened cheese.</title>
        <authorList>
            <consortium name="US DOE Joint Genome Institute (JGI-PGF)"/>
            <person name="Walter F."/>
            <person name="Albersmeier A."/>
            <person name="Kalinowski J."/>
            <person name="Ruckert C."/>
        </authorList>
    </citation>
    <scope>NUCLEOTIDE SEQUENCE</scope>
    <source>
        <strain evidence="7">CGMCC 1.14988</strain>
    </source>
</reference>
<organism evidence="7 8">
    <name type="scientific">Egicoccus halophilus</name>
    <dbReference type="NCBI Taxonomy" id="1670830"/>
    <lineage>
        <taxon>Bacteria</taxon>
        <taxon>Bacillati</taxon>
        <taxon>Actinomycetota</taxon>
        <taxon>Nitriliruptoria</taxon>
        <taxon>Egicoccales</taxon>
        <taxon>Egicoccaceae</taxon>
        <taxon>Egicoccus</taxon>
    </lineage>
</organism>
<feature type="binding site" evidence="6">
    <location>
        <position position="156"/>
    </location>
    <ligand>
        <name>NAD(+)</name>
        <dbReference type="ChEBI" id="CHEBI:57540"/>
    </ligand>
</feature>
<dbReference type="HAMAP" id="MF_00361">
    <property type="entry name" value="NAD_kinase"/>
    <property type="match status" value="1"/>
</dbReference>
<evidence type="ECO:0000313" key="7">
    <source>
        <dbReference type="EMBL" id="GGI02528.1"/>
    </source>
</evidence>
<dbReference type="Gene3D" id="3.40.50.10330">
    <property type="entry name" value="Probable inorganic polyphosphate/atp-NAD kinase, domain 1"/>
    <property type="match status" value="1"/>
</dbReference>
<keyword evidence="6" id="KW-0067">ATP-binding</keyword>
<evidence type="ECO:0000256" key="6">
    <source>
        <dbReference type="HAMAP-Rule" id="MF_00361"/>
    </source>
</evidence>
<dbReference type="OrthoDB" id="9774737at2"/>
<evidence type="ECO:0000256" key="2">
    <source>
        <dbReference type="ARBA" id="ARBA00022777"/>
    </source>
</evidence>
<comment type="caution">
    <text evidence="6">Lacks conserved residue(s) required for the propagation of feature annotation.</text>
</comment>
<feature type="binding site" evidence="6">
    <location>
        <position position="191"/>
    </location>
    <ligand>
        <name>NAD(+)</name>
        <dbReference type="ChEBI" id="CHEBI:57540"/>
    </ligand>
</feature>
<protein>
    <recommendedName>
        <fullName evidence="6">NAD kinase</fullName>
        <ecNumber evidence="6">2.7.1.23</ecNumber>
    </recommendedName>
    <alternativeName>
        <fullName evidence="6">ATP-dependent NAD kinase</fullName>
    </alternativeName>
</protein>
<keyword evidence="6" id="KW-0963">Cytoplasm</keyword>
<dbReference type="GO" id="GO:0003951">
    <property type="term" value="F:NAD+ kinase activity"/>
    <property type="evidence" value="ECO:0007669"/>
    <property type="project" value="UniProtKB-UniRule"/>
</dbReference>
<feature type="binding site" evidence="6">
    <location>
        <begin position="53"/>
        <end position="54"/>
    </location>
    <ligand>
        <name>NAD(+)</name>
        <dbReference type="ChEBI" id="CHEBI:57540"/>
    </ligand>
</feature>
<dbReference type="Proteomes" id="UP000650511">
    <property type="component" value="Unassembled WGS sequence"/>
</dbReference>
<dbReference type="GO" id="GO:0006741">
    <property type="term" value="P:NADP+ biosynthetic process"/>
    <property type="evidence" value="ECO:0007669"/>
    <property type="project" value="UniProtKB-UniRule"/>
</dbReference>
<feature type="binding site" evidence="6">
    <location>
        <begin position="167"/>
        <end position="172"/>
    </location>
    <ligand>
        <name>NAD(+)</name>
        <dbReference type="ChEBI" id="CHEBI:57540"/>
    </ligand>
</feature>
<comment type="subcellular location">
    <subcellularLocation>
        <location evidence="6">Cytoplasm</location>
    </subcellularLocation>
</comment>
<keyword evidence="4 6" id="KW-0520">NAD</keyword>
<dbReference type="InterPro" id="IPR017438">
    <property type="entry name" value="ATP-NAD_kinase_N"/>
</dbReference>
<dbReference type="InterPro" id="IPR017437">
    <property type="entry name" value="ATP-NAD_kinase_PpnK-typ_C"/>
</dbReference>
<comment type="cofactor">
    <cofactor evidence="6">
        <name>a divalent metal cation</name>
        <dbReference type="ChEBI" id="CHEBI:60240"/>
    </cofactor>
</comment>
<gene>
    <name evidence="6 7" type="primary">nadK</name>
    <name evidence="7" type="ORF">GCM10011354_00660</name>
</gene>
<dbReference type="GO" id="GO:0019674">
    <property type="term" value="P:NAD+ metabolic process"/>
    <property type="evidence" value="ECO:0007669"/>
    <property type="project" value="InterPro"/>
</dbReference>
<keyword evidence="1 6" id="KW-0808">Transferase</keyword>
<dbReference type="EC" id="2.7.1.23" evidence="6"/>
<dbReference type="GO" id="GO:0051287">
    <property type="term" value="F:NAD binding"/>
    <property type="evidence" value="ECO:0007669"/>
    <property type="project" value="UniProtKB-ARBA"/>
</dbReference>
<evidence type="ECO:0000256" key="4">
    <source>
        <dbReference type="ARBA" id="ARBA00023027"/>
    </source>
</evidence>
<dbReference type="Gene3D" id="2.60.200.30">
    <property type="entry name" value="Probable inorganic polyphosphate/atp-NAD kinase, domain 2"/>
    <property type="match status" value="1"/>
</dbReference>
<dbReference type="SUPFAM" id="SSF111331">
    <property type="entry name" value="NAD kinase/diacylglycerol kinase-like"/>
    <property type="match status" value="1"/>
</dbReference>
<sequence>MAGAGTQRPDPARVTLLWDGTNPAAATAAGELRRQVPFVAADEATVAVVLGGDGFMLRTMHRLLDAGSTIALYGLNLGTVGFLLNGYRASGLQERLASAQPAVLHPLRVDAVGPDGSVLRALAINEMSLLRASAQSAHVRLRIDDGAVEVDELQGDGVLVATAAGSTAYNRSAGGPIVPLSAELVALTPIAGFRPRHWRGALLDAATRIAIEAVDPGKRPVQAAADHHELGRVVSVTVQRAVDRQLTLLFDPQHTLERRILQEQFR</sequence>
<dbReference type="NCBIfam" id="NF003406">
    <property type="entry name" value="PRK04761.1"/>
    <property type="match status" value="1"/>
</dbReference>
<dbReference type="GO" id="GO:0005524">
    <property type="term" value="F:ATP binding"/>
    <property type="evidence" value="ECO:0007669"/>
    <property type="project" value="UniProtKB-KW"/>
</dbReference>
<accession>A0A8J3A4P4</accession>
<evidence type="ECO:0000256" key="3">
    <source>
        <dbReference type="ARBA" id="ARBA00022857"/>
    </source>
</evidence>
<evidence type="ECO:0000256" key="1">
    <source>
        <dbReference type="ARBA" id="ARBA00022679"/>
    </source>
</evidence>
<comment type="similarity">
    <text evidence="6">Belongs to the NAD kinase family.</text>
</comment>
<evidence type="ECO:0000313" key="8">
    <source>
        <dbReference type="Proteomes" id="UP000650511"/>
    </source>
</evidence>
<feature type="active site" description="Proton acceptor" evidence="6">
    <location>
        <position position="53"/>
    </location>
</feature>
<name>A0A8J3A4P4_9ACTN</name>
<comment type="caution">
    <text evidence="7">The sequence shown here is derived from an EMBL/GenBank/DDBJ whole genome shotgun (WGS) entry which is preliminary data.</text>
</comment>
<dbReference type="GO" id="GO:0046872">
    <property type="term" value="F:metal ion binding"/>
    <property type="evidence" value="ECO:0007669"/>
    <property type="project" value="UniProtKB-UniRule"/>
</dbReference>
<feature type="binding site" evidence="6">
    <location>
        <begin position="125"/>
        <end position="126"/>
    </location>
    <ligand>
        <name>NAD(+)</name>
        <dbReference type="ChEBI" id="CHEBI:57540"/>
    </ligand>
</feature>
<dbReference type="RefSeq" id="WP_130648126.1">
    <property type="nucleotide sequence ID" value="NZ_BMHA01000001.1"/>
</dbReference>
<keyword evidence="6" id="KW-0547">Nucleotide-binding</keyword>
<reference evidence="7" key="2">
    <citation type="submission" date="2020-09" db="EMBL/GenBank/DDBJ databases">
        <authorList>
            <person name="Sun Q."/>
            <person name="Zhou Y."/>
        </authorList>
    </citation>
    <scope>NUCLEOTIDE SEQUENCE</scope>
    <source>
        <strain evidence="7">CGMCC 1.14988</strain>
    </source>
</reference>
<comment type="function">
    <text evidence="6">Involved in the regulation of the intracellular balance of NAD and NADP, and is a key enzyme in the biosynthesis of NADP. Catalyzes specifically the phosphorylation on 2'-hydroxyl of the adenosine moiety of NAD to yield NADP.</text>
</comment>
<feature type="binding site" evidence="6">
    <location>
        <position position="58"/>
    </location>
    <ligand>
        <name>NAD(+)</name>
        <dbReference type="ChEBI" id="CHEBI:57540"/>
    </ligand>
</feature>
<dbReference type="GO" id="GO:0005737">
    <property type="term" value="C:cytoplasm"/>
    <property type="evidence" value="ECO:0007669"/>
    <property type="project" value="UniProtKB-SubCell"/>
</dbReference>
<proteinExistence type="inferred from homology"/>
<keyword evidence="2 6" id="KW-0418">Kinase</keyword>
<keyword evidence="3 6" id="KW-0521">NADP</keyword>
<dbReference type="InterPro" id="IPR016064">
    <property type="entry name" value="NAD/diacylglycerol_kinase_sf"/>
</dbReference>
<keyword evidence="8" id="KW-1185">Reference proteome</keyword>
<comment type="catalytic activity">
    <reaction evidence="5 6">
        <text>NAD(+) + ATP = ADP + NADP(+) + H(+)</text>
        <dbReference type="Rhea" id="RHEA:18629"/>
        <dbReference type="ChEBI" id="CHEBI:15378"/>
        <dbReference type="ChEBI" id="CHEBI:30616"/>
        <dbReference type="ChEBI" id="CHEBI:57540"/>
        <dbReference type="ChEBI" id="CHEBI:58349"/>
        <dbReference type="ChEBI" id="CHEBI:456216"/>
        <dbReference type="EC" id="2.7.1.23"/>
    </reaction>
</comment>